<accession>A0A4R2PZF1</accession>
<name>A0A4R2PZF1_9RHOB</name>
<dbReference type="OrthoDB" id="7219977at2"/>
<organism evidence="2 3">
    <name type="scientific">Rhodovulum marinum</name>
    <dbReference type="NCBI Taxonomy" id="320662"/>
    <lineage>
        <taxon>Bacteria</taxon>
        <taxon>Pseudomonadati</taxon>
        <taxon>Pseudomonadota</taxon>
        <taxon>Alphaproteobacteria</taxon>
        <taxon>Rhodobacterales</taxon>
        <taxon>Paracoccaceae</taxon>
        <taxon>Rhodovulum</taxon>
    </lineage>
</organism>
<keyword evidence="1" id="KW-0812">Transmembrane</keyword>
<keyword evidence="1" id="KW-0472">Membrane</keyword>
<keyword evidence="3" id="KW-1185">Reference proteome</keyword>
<dbReference type="AlphaFoldDB" id="A0A4R2PZF1"/>
<feature type="transmembrane region" description="Helical" evidence="1">
    <location>
        <begin position="47"/>
        <end position="68"/>
    </location>
</feature>
<dbReference type="Proteomes" id="UP000294835">
    <property type="component" value="Unassembled WGS sequence"/>
</dbReference>
<evidence type="ECO:0000256" key="1">
    <source>
        <dbReference type="SAM" id="Phobius"/>
    </source>
</evidence>
<evidence type="ECO:0000313" key="3">
    <source>
        <dbReference type="Proteomes" id="UP000294835"/>
    </source>
</evidence>
<gene>
    <name evidence="2" type="ORF">EV662_11191</name>
</gene>
<dbReference type="RefSeq" id="WP_132464550.1">
    <property type="nucleotide sequence ID" value="NZ_SLXP01000011.1"/>
</dbReference>
<evidence type="ECO:0000313" key="2">
    <source>
        <dbReference type="EMBL" id="TCP39611.1"/>
    </source>
</evidence>
<feature type="transmembrane region" description="Helical" evidence="1">
    <location>
        <begin position="7"/>
        <end position="27"/>
    </location>
</feature>
<sequence length="144" mass="14413">MFATTALGILGLGAALWMLFTLAIYALPFWIGMMTALHLLEAGQGVILSVGTGLFAGAATLALGEIAFARIRSVPVRLVIASAYAGPAGIAGFHAAKGLAELAGAGPTAETLLSWLGALVIGGTAWGRITTPASPDEEGALPPA</sequence>
<dbReference type="EMBL" id="SLXP01000011">
    <property type="protein sequence ID" value="TCP39611.1"/>
    <property type="molecule type" value="Genomic_DNA"/>
</dbReference>
<proteinExistence type="predicted"/>
<keyword evidence="1" id="KW-1133">Transmembrane helix</keyword>
<comment type="caution">
    <text evidence="2">The sequence shown here is derived from an EMBL/GenBank/DDBJ whole genome shotgun (WGS) entry which is preliminary data.</text>
</comment>
<reference evidence="2 3" key="1">
    <citation type="submission" date="2019-03" db="EMBL/GenBank/DDBJ databases">
        <title>Genomic Encyclopedia of Type Strains, Phase IV (KMG-IV): sequencing the most valuable type-strain genomes for metagenomic binning, comparative biology and taxonomic classification.</title>
        <authorList>
            <person name="Goeker M."/>
        </authorList>
    </citation>
    <scope>NUCLEOTIDE SEQUENCE [LARGE SCALE GENOMIC DNA]</scope>
    <source>
        <strain evidence="2 3">DSM 18063</strain>
    </source>
</reference>
<protein>
    <submittedName>
        <fullName evidence="2">Uncharacterized protein</fullName>
    </submittedName>
</protein>